<protein>
    <submittedName>
        <fullName evidence="1">Uncharacterized protein</fullName>
    </submittedName>
</protein>
<dbReference type="EMBL" id="CM023481">
    <property type="protein sequence ID" value="KAH6948373.1"/>
    <property type="molecule type" value="Genomic_DNA"/>
</dbReference>
<organism evidence="1 2">
    <name type="scientific">Hyalomma asiaticum</name>
    <name type="common">Tick</name>
    <dbReference type="NCBI Taxonomy" id="266040"/>
    <lineage>
        <taxon>Eukaryota</taxon>
        <taxon>Metazoa</taxon>
        <taxon>Ecdysozoa</taxon>
        <taxon>Arthropoda</taxon>
        <taxon>Chelicerata</taxon>
        <taxon>Arachnida</taxon>
        <taxon>Acari</taxon>
        <taxon>Parasitiformes</taxon>
        <taxon>Ixodida</taxon>
        <taxon>Ixodoidea</taxon>
        <taxon>Ixodidae</taxon>
        <taxon>Hyalomminae</taxon>
        <taxon>Hyalomma</taxon>
    </lineage>
</organism>
<gene>
    <name evidence="1" type="ORF">HPB50_023823</name>
</gene>
<evidence type="ECO:0000313" key="2">
    <source>
        <dbReference type="Proteomes" id="UP000821845"/>
    </source>
</evidence>
<proteinExistence type="predicted"/>
<accession>A0ACB7TMT7</accession>
<dbReference type="Proteomes" id="UP000821845">
    <property type="component" value="Chromosome 1"/>
</dbReference>
<reference evidence="1" key="1">
    <citation type="submission" date="2020-05" db="EMBL/GenBank/DDBJ databases">
        <title>Large-scale comparative analyses of tick genomes elucidate their genetic diversity and vector capacities.</title>
        <authorList>
            <person name="Jia N."/>
            <person name="Wang J."/>
            <person name="Shi W."/>
            <person name="Du L."/>
            <person name="Sun Y."/>
            <person name="Zhan W."/>
            <person name="Jiang J."/>
            <person name="Wang Q."/>
            <person name="Zhang B."/>
            <person name="Ji P."/>
            <person name="Sakyi L.B."/>
            <person name="Cui X."/>
            <person name="Yuan T."/>
            <person name="Jiang B."/>
            <person name="Yang W."/>
            <person name="Lam T.T.-Y."/>
            <person name="Chang Q."/>
            <person name="Ding S."/>
            <person name="Wang X."/>
            <person name="Zhu J."/>
            <person name="Ruan X."/>
            <person name="Zhao L."/>
            <person name="Wei J."/>
            <person name="Que T."/>
            <person name="Du C."/>
            <person name="Cheng J."/>
            <person name="Dai P."/>
            <person name="Han X."/>
            <person name="Huang E."/>
            <person name="Gao Y."/>
            <person name="Liu J."/>
            <person name="Shao H."/>
            <person name="Ye R."/>
            <person name="Li L."/>
            <person name="Wei W."/>
            <person name="Wang X."/>
            <person name="Wang C."/>
            <person name="Yang T."/>
            <person name="Huo Q."/>
            <person name="Li W."/>
            <person name="Guo W."/>
            <person name="Chen H."/>
            <person name="Zhou L."/>
            <person name="Ni X."/>
            <person name="Tian J."/>
            <person name="Zhou Y."/>
            <person name="Sheng Y."/>
            <person name="Liu T."/>
            <person name="Pan Y."/>
            <person name="Xia L."/>
            <person name="Li J."/>
            <person name="Zhao F."/>
            <person name="Cao W."/>
        </authorList>
    </citation>
    <scope>NUCLEOTIDE SEQUENCE</scope>
    <source>
        <strain evidence="1">Hyas-2018</strain>
    </source>
</reference>
<sequence>MLSASKAQTKRGKHITMPIRKKAAFLKLEEGFVFSGKSASLDEGSAVEQLSGSEQLINDVCTAGAEMPLTV</sequence>
<name>A0ACB7TMT7_HYAAI</name>
<evidence type="ECO:0000313" key="1">
    <source>
        <dbReference type="EMBL" id="KAH6948373.1"/>
    </source>
</evidence>
<keyword evidence="2" id="KW-1185">Reference proteome</keyword>
<comment type="caution">
    <text evidence="1">The sequence shown here is derived from an EMBL/GenBank/DDBJ whole genome shotgun (WGS) entry which is preliminary data.</text>
</comment>